<dbReference type="OrthoDB" id="9795242at2"/>
<organism evidence="6 7">
    <name type="scientific">Virgibacillus massiliensis</name>
    <dbReference type="NCBI Taxonomy" id="1462526"/>
    <lineage>
        <taxon>Bacteria</taxon>
        <taxon>Bacillati</taxon>
        <taxon>Bacillota</taxon>
        <taxon>Bacilli</taxon>
        <taxon>Bacillales</taxon>
        <taxon>Bacillaceae</taxon>
        <taxon>Virgibacillus</taxon>
    </lineage>
</organism>
<accession>A0A024QCP7</accession>
<dbReference type="InterPro" id="IPR009057">
    <property type="entry name" value="Homeodomain-like_sf"/>
</dbReference>
<sequence>MGRSISFNKEQALDKAMYLFWEKGYDATYVSDLIETMGISRSTLYDSFGDKDELFKLVLDHYKNYGYRKRNLLFSGINTKASLKSYFYQLIEECYSDDLPKSCIITNSSLLIGQIDPSIEEILLNDFNELEKIIKQVIEEGKKKGEISQQVNSELVAYSFLSLNHSIKLMSKYKKEKNLAQGLVDKAIADL</sequence>
<dbReference type="RefSeq" id="WP_038244145.1">
    <property type="nucleotide sequence ID" value="NZ_BNER01000004.1"/>
</dbReference>
<gene>
    <name evidence="6" type="primary">comR</name>
    <name evidence="6" type="ORF">BN990_02325</name>
</gene>
<comment type="caution">
    <text evidence="6">The sequence shown here is derived from an EMBL/GenBank/DDBJ whole genome shotgun (WGS) entry which is preliminary data.</text>
</comment>
<feature type="DNA-binding region" description="H-T-H motif" evidence="4">
    <location>
        <begin position="29"/>
        <end position="48"/>
    </location>
</feature>
<dbReference type="InterPro" id="IPR011075">
    <property type="entry name" value="TetR_C"/>
</dbReference>
<dbReference type="Pfam" id="PF16925">
    <property type="entry name" value="TetR_C_13"/>
    <property type="match status" value="1"/>
</dbReference>
<dbReference type="Pfam" id="PF00440">
    <property type="entry name" value="TetR_N"/>
    <property type="match status" value="1"/>
</dbReference>
<dbReference type="GO" id="GO:0003677">
    <property type="term" value="F:DNA binding"/>
    <property type="evidence" value="ECO:0007669"/>
    <property type="project" value="UniProtKB-UniRule"/>
</dbReference>
<dbReference type="EMBL" id="CCDP010000001">
    <property type="protein sequence ID" value="CDQ40007.1"/>
    <property type="molecule type" value="Genomic_DNA"/>
</dbReference>
<dbReference type="InterPro" id="IPR001647">
    <property type="entry name" value="HTH_TetR"/>
</dbReference>
<feature type="domain" description="HTH tetR-type" evidence="5">
    <location>
        <begin position="6"/>
        <end position="66"/>
    </location>
</feature>
<evidence type="ECO:0000259" key="5">
    <source>
        <dbReference type="PROSITE" id="PS50977"/>
    </source>
</evidence>
<evidence type="ECO:0000313" key="6">
    <source>
        <dbReference type="EMBL" id="CDQ40007.1"/>
    </source>
</evidence>
<keyword evidence="7" id="KW-1185">Reference proteome</keyword>
<dbReference type="PROSITE" id="PS50977">
    <property type="entry name" value="HTH_TETR_2"/>
    <property type="match status" value="1"/>
</dbReference>
<reference evidence="6 7" key="1">
    <citation type="submission" date="2014-03" db="EMBL/GenBank/DDBJ databases">
        <authorList>
            <person name="Urmite Genomes U."/>
        </authorList>
    </citation>
    <scope>NUCLEOTIDE SEQUENCE [LARGE SCALE GENOMIC DNA]</scope>
    <source>
        <strain evidence="6 7">Vm-5</strain>
    </source>
</reference>
<dbReference type="AlphaFoldDB" id="A0A024QCP7"/>
<keyword evidence="2 4" id="KW-0238">DNA-binding</keyword>
<dbReference type="SUPFAM" id="SSF48498">
    <property type="entry name" value="Tetracyclin repressor-like, C-terminal domain"/>
    <property type="match status" value="1"/>
</dbReference>
<dbReference type="Gene3D" id="1.10.357.10">
    <property type="entry name" value="Tetracycline Repressor, domain 2"/>
    <property type="match status" value="1"/>
</dbReference>
<dbReference type="Proteomes" id="UP000028875">
    <property type="component" value="Unassembled WGS sequence"/>
</dbReference>
<evidence type="ECO:0000256" key="4">
    <source>
        <dbReference type="PROSITE-ProRule" id="PRU00335"/>
    </source>
</evidence>
<evidence type="ECO:0000313" key="7">
    <source>
        <dbReference type="Proteomes" id="UP000028875"/>
    </source>
</evidence>
<evidence type="ECO:0000256" key="2">
    <source>
        <dbReference type="ARBA" id="ARBA00023125"/>
    </source>
</evidence>
<protein>
    <submittedName>
        <fullName evidence="6">Copper outer membrane regulator</fullName>
    </submittedName>
</protein>
<evidence type="ECO:0000256" key="3">
    <source>
        <dbReference type="ARBA" id="ARBA00023163"/>
    </source>
</evidence>
<dbReference type="InterPro" id="IPR036271">
    <property type="entry name" value="Tet_transcr_reg_TetR-rel_C_sf"/>
</dbReference>
<dbReference type="PANTHER" id="PTHR47506:SF10">
    <property type="entry name" value="TRANSCRIPTIONAL REGULATORY PROTEIN"/>
    <property type="match status" value="1"/>
</dbReference>
<dbReference type="Gene3D" id="1.10.10.60">
    <property type="entry name" value="Homeodomain-like"/>
    <property type="match status" value="1"/>
</dbReference>
<dbReference type="PRINTS" id="PR00455">
    <property type="entry name" value="HTHTETR"/>
</dbReference>
<keyword evidence="3" id="KW-0804">Transcription</keyword>
<proteinExistence type="predicted"/>
<name>A0A024QCP7_9BACI</name>
<evidence type="ECO:0000256" key="1">
    <source>
        <dbReference type="ARBA" id="ARBA00023015"/>
    </source>
</evidence>
<dbReference type="SUPFAM" id="SSF46689">
    <property type="entry name" value="Homeodomain-like"/>
    <property type="match status" value="1"/>
</dbReference>
<reference evidence="7" key="2">
    <citation type="submission" date="2014-05" db="EMBL/GenBank/DDBJ databases">
        <title>Draft genome sequence of Virgibacillus massiliensis Vm-5.</title>
        <authorList>
            <person name="Khelaifia S."/>
            <person name="Croce O."/>
            <person name="Lagier J.C."/>
            <person name="Raoult D."/>
        </authorList>
    </citation>
    <scope>NUCLEOTIDE SEQUENCE [LARGE SCALE GENOMIC DNA]</scope>
    <source>
        <strain evidence="7">Vm-5</strain>
    </source>
</reference>
<keyword evidence="1" id="KW-0805">Transcription regulation</keyword>
<dbReference type="eggNOG" id="COG1309">
    <property type="taxonomic scope" value="Bacteria"/>
</dbReference>
<dbReference type="PANTHER" id="PTHR47506">
    <property type="entry name" value="TRANSCRIPTIONAL REGULATORY PROTEIN"/>
    <property type="match status" value="1"/>
</dbReference>
<dbReference type="STRING" id="1462526.BN990_02325"/>